<dbReference type="EMBL" id="BARW01014027">
    <property type="protein sequence ID" value="GAI73079.1"/>
    <property type="molecule type" value="Genomic_DNA"/>
</dbReference>
<sequence>GLNSPLDDIYTPLCEKYKVEFYAVPHTNFVKGNKINLLVGGVLSGSEENKKKFIEEIQKDKRVKKVEQHHDFIFVHAQHPISREAKAEIKIFYNP</sequence>
<comment type="caution">
    <text evidence="1">The sequence shown here is derived from an EMBL/GenBank/DDBJ whole genome shotgun (WGS) entry which is preliminary data.</text>
</comment>
<evidence type="ECO:0000313" key="1">
    <source>
        <dbReference type="EMBL" id="GAI73079.1"/>
    </source>
</evidence>
<protein>
    <submittedName>
        <fullName evidence="1">Uncharacterized protein</fullName>
    </submittedName>
</protein>
<organism evidence="1">
    <name type="scientific">marine sediment metagenome</name>
    <dbReference type="NCBI Taxonomy" id="412755"/>
    <lineage>
        <taxon>unclassified sequences</taxon>
        <taxon>metagenomes</taxon>
        <taxon>ecological metagenomes</taxon>
    </lineage>
</organism>
<dbReference type="AlphaFoldDB" id="X1SZ40"/>
<feature type="non-terminal residue" evidence="1">
    <location>
        <position position="95"/>
    </location>
</feature>
<gene>
    <name evidence="1" type="ORF">S12H4_25218</name>
</gene>
<proteinExistence type="predicted"/>
<reference evidence="1" key="1">
    <citation type="journal article" date="2014" name="Front. Microbiol.">
        <title>High frequency of phylogenetically diverse reductive dehalogenase-homologous genes in deep subseafloor sedimentary metagenomes.</title>
        <authorList>
            <person name="Kawai M."/>
            <person name="Futagami T."/>
            <person name="Toyoda A."/>
            <person name="Takaki Y."/>
            <person name="Nishi S."/>
            <person name="Hori S."/>
            <person name="Arai W."/>
            <person name="Tsubouchi T."/>
            <person name="Morono Y."/>
            <person name="Uchiyama I."/>
            <person name="Ito T."/>
            <person name="Fujiyama A."/>
            <person name="Inagaki F."/>
            <person name="Takami H."/>
        </authorList>
    </citation>
    <scope>NUCLEOTIDE SEQUENCE</scope>
    <source>
        <strain evidence="1">Expedition CK06-06</strain>
    </source>
</reference>
<accession>X1SZ40</accession>
<feature type="non-terminal residue" evidence="1">
    <location>
        <position position="1"/>
    </location>
</feature>
<name>X1SZ40_9ZZZZ</name>